<organism evidence="1 2">
    <name type="scientific">Anaerofustis stercorihominis DSM 17244</name>
    <dbReference type="NCBI Taxonomy" id="445971"/>
    <lineage>
        <taxon>Bacteria</taxon>
        <taxon>Bacillati</taxon>
        <taxon>Bacillota</taxon>
        <taxon>Clostridia</taxon>
        <taxon>Eubacteriales</taxon>
        <taxon>Eubacteriaceae</taxon>
        <taxon>Anaerofustis</taxon>
    </lineage>
</organism>
<dbReference type="EMBL" id="ABIL02000005">
    <property type="protein sequence ID" value="EDS72785.1"/>
    <property type="molecule type" value="Genomic_DNA"/>
</dbReference>
<comment type="caution">
    <text evidence="1">The sequence shown here is derived from an EMBL/GenBank/DDBJ whole genome shotgun (WGS) entry which is preliminary data.</text>
</comment>
<evidence type="ECO:0000313" key="2">
    <source>
        <dbReference type="Proteomes" id="UP000005178"/>
    </source>
</evidence>
<dbReference type="AlphaFoldDB" id="B1C6Z8"/>
<sequence length="63" mass="7366">MRYKNLNDLIASSSGSRKYFLSLPTSVQLELHDQNDYIHSLYDLHSNAEYISKSEYISKPDLR</sequence>
<keyword evidence="2" id="KW-1185">Reference proteome</keyword>
<name>B1C6Z8_9FIRM</name>
<dbReference type="OrthoDB" id="1863037at2"/>
<gene>
    <name evidence="1" type="ORF">ANASTE_00495</name>
</gene>
<accession>B1C6Z8</accession>
<dbReference type="Proteomes" id="UP000005178">
    <property type="component" value="Unassembled WGS sequence"/>
</dbReference>
<reference evidence="1" key="1">
    <citation type="submission" date="2008-01" db="EMBL/GenBank/DDBJ databases">
        <authorList>
            <person name="Fulton L."/>
            <person name="Clifton S."/>
            <person name="Fulton B."/>
            <person name="Xu J."/>
            <person name="Minx P."/>
            <person name="Pepin K.H."/>
            <person name="Johnson M."/>
            <person name="Thiruvilangam P."/>
            <person name="Bhonagiri V."/>
            <person name="Nash W.E."/>
            <person name="Mardis E.R."/>
            <person name="Wilson R.K."/>
        </authorList>
    </citation>
    <scope>NUCLEOTIDE SEQUENCE [LARGE SCALE GENOMIC DNA]</scope>
    <source>
        <strain evidence="1">DSM 17244</strain>
    </source>
</reference>
<proteinExistence type="predicted"/>
<evidence type="ECO:0000313" key="1">
    <source>
        <dbReference type="EMBL" id="EDS72785.1"/>
    </source>
</evidence>
<reference evidence="1" key="2">
    <citation type="submission" date="2013-08" db="EMBL/GenBank/DDBJ databases">
        <title>Draft genome sequence of Anaerofustis stercorihominis (DSM 17244).</title>
        <authorList>
            <person name="Sudarsanam P."/>
            <person name="Ley R."/>
            <person name="Guruge J."/>
            <person name="Turnbaugh P.J."/>
            <person name="Mahowald M."/>
            <person name="Liep D."/>
            <person name="Gordon J."/>
        </authorList>
    </citation>
    <scope>NUCLEOTIDE SEQUENCE</scope>
    <source>
        <strain evidence="1">DSM 17244</strain>
    </source>
</reference>
<dbReference type="RefSeq" id="WP_007048949.1">
    <property type="nucleotide sequence ID" value="NZ_DS560015.1"/>
</dbReference>
<dbReference type="GeneID" id="97999439"/>
<protein>
    <submittedName>
        <fullName evidence="1">Uncharacterized protein</fullName>
    </submittedName>
</protein>
<dbReference type="HOGENOM" id="CLU_2875860_0_0_9"/>